<dbReference type="AlphaFoldDB" id="A0A8H3EU82"/>
<dbReference type="Pfam" id="PF06011">
    <property type="entry name" value="TRP"/>
    <property type="match status" value="1"/>
</dbReference>
<keyword evidence="5 8" id="KW-1133">Transmembrane helix</keyword>
<comment type="caution">
    <text evidence="11">The sequence shown here is derived from an EMBL/GenBank/DDBJ whole genome shotgun (WGS) entry which is preliminary data.</text>
</comment>
<keyword evidence="4 9" id="KW-0732">Signal</keyword>
<feature type="transmembrane region" description="Helical" evidence="8">
    <location>
        <begin position="249"/>
        <end position="268"/>
    </location>
</feature>
<evidence type="ECO:0000256" key="2">
    <source>
        <dbReference type="ARBA" id="ARBA00010642"/>
    </source>
</evidence>
<feature type="region of interest" description="Disordered" evidence="7">
    <location>
        <begin position="984"/>
        <end position="1044"/>
    </location>
</feature>
<reference evidence="11" key="1">
    <citation type="submission" date="2021-03" db="EMBL/GenBank/DDBJ databases">
        <authorList>
            <person name="Tagirdzhanova G."/>
        </authorList>
    </citation>
    <scope>NUCLEOTIDE SEQUENCE</scope>
</reference>
<feature type="compositionally biased region" description="Low complexity" evidence="7">
    <location>
        <begin position="1076"/>
        <end position="1091"/>
    </location>
</feature>
<evidence type="ECO:0000256" key="7">
    <source>
        <dbReference type="SAM" id="MobiDB-lite"/>
    </source>
</evidence>
<evidence type="ECO:0000256" key="5">
    <source>
        <dbReference type="ARBA" id="ARBA00022989"/>
    </source>
</evidence>
<feature type="compositionally biased region" description="Polar residues" evidence="7">
    <location>
        <begin position="751"/>
        <end position="768"/>
    </location>
</feature>
<feature type="region of interest" description="Disordered" evidence="7">
    <location>
        <begin position="928"/>
        <end position="959"/>
    </location>
</feature>
<evidence type="ECO:0000256" key="8">
    <source>
        <dbReference type="SAM" id="Phobius"/>
    </source>
</evidence>
<evidence type="ECO:0000256" key="9">
    <source>
        <dbReference type="SAM" id="SignalP"/>
    </source>
</evidence>
<feature type="region of interest" description="Disordered" evidence="7">
    <location>
        <begin position="735"/>
        <end position="818"/>
    </location>
</feature>
<dbReference type="InterPro" id="IPR010308">
    <property type="entry name" value="TRP_C"/>
</dbReference>
<keyword evidence="6 8" id="KW-0472">Membrane</keyword>
<organism evidence="11 12">
    <name type="scientific">Gomphillus americanus</name>
    <dbReference type="NCBI Taxonomy" id="1940652"/>
    <lineage>
        <taxon>Eukaryota</taxon>
        <taxon>Fungi</taxon>
        <taxon>Dikarya</taxon>
        <taxon>Ascomycota</taxon>
        <taxon>Pezizomycotina</taxon>
        <taxon>Lecanoromycetes</taxon>
        <taxon>OSLEUM clade</taxon>
        <taxon>Ostropomycetidae</taxon>
        <taxon>Ostropales</taxon>
        <taxon>Graphidaceae</taxon>
        <taxon>Gomphilloideae</taxon>
        <taxon>Gomphillus</taxon>
    </lineage>
</organism>
<feature type="region of interest" description="Disordered" evidence="7">
    <location>
        <begin position="1060"/>
        <end position="1110"/>
    </location>
</feature>
<dbReference type="PANTHER" id="PTHR31145:SF6">
    <property type="entry name" value="INTEGRAL MEMBRANE PROTEIN (AFU_ORTHOLOGUE AFUA_7G01610)"/>
    <property type="match status" value="1"/>
</dbReference>
<feature type="transmembrane region" description="Helical" evidence="8">
    <location>
        <begin position="387"/>
        <end position="408"/>
    </location>
</feature>
<feature type="chain" id="PRO_5034757202" description="ML-like domain-containing protein" evidence="9">
    <location>
        <begin position="22"/>
        <end position="1155"/>
    </location>
</feature>
<feature type="signal peptide" evidence="9">
    <location>
        <begin position="1"/>
        <end position="21"/>
    </location>
</feature>
<feature type="transmembrane region" description="Helical" evidence="8">
    <location>
        <begin position="570"/>
        <end position="589"/>
    </location>
</feature>
<dbReference type="GO" id="GO:0016020">
    <property type="term" value="C:membrane"/>
    <property type="evidence" value="ECO:0007669"/>
    <property type="project" value="UniProtKB-SubCell"/>
</dbReference>
<dbReference type="EMBL" id="CAJPDQ010000005">
    <property type="protein sequence ID" value="CAF9910367.1"/>
    <property type="molecule type" value="Genomic_DNA"/>
</dbReference>
<dbReference type="GO" id="GO:0055085">
    <property type="term" value="P:transmembrane transport"/>
    <property type="evidence" value="ECO:0007669"/>
    <property type="project" value="TreeGrafter"/>
</dbReference>
<feature type="transmembrane region" description="Helical" evidence="8">
    <location>
        <begin position="342"/>
        <end position="367"/>
    </location>
</feature>
<dbReference type="OrthoDB" id="5312224at2759"/>
<dbReference type="PANTHER" id="PTHR31145">
    <property type="entry name" value="INTEGRAL MEMBRANE PROTEIN (AFU_ORTHOLOGUE AFUA_7G01610)"/>
    <property type="match status" value="1"/>
</dbReference>
<comment type="similarity">
    <text evidence="2">Belongs to the transient receptor potential (TRP) ion channel family.</text>
</comment>
<accession>A0A8H3EU82</accession>
<evidence type="ECO:0000313" key="12">
    <source>
        <dbReference type="Proteomes" id="UP000664169"/>
    </source>
</evidence>
<sequence length="1155" mass="125522">MCGSFISWTIIFLAFFVPSEAVFLPNFTNCMAANIQNSAQLQWVPEAVWVVFNSSSMYNLNITVYGNVTGQRDTQALPPWNSSIWNNANFTNGKIIDGDPTQAHNGSFLESTLEAGFDVLSYTAYYSGPQKFCGTTNRQCPIGPVFNATSIDDLPTFSVAHDMDSSYAFTSIHAYLHFQDNRTPAFPLGCVLADITPYLGSSILAMLTYIPLAILVLVAIATTVAAIFSPWGSWNIFRSTTNHGRDADLLRLITPGFGDCLQYIQFIFLSGSLTLDYPGFFQPAVSSVGWSSLVFNQSFVSHNMTSDGVGPFGVIDGIYITNSTRGLQSMSQIVGLANDRNIWAGMIIWLLIIVLVMVIVIQIGFAIRWMYRKLSNTREEDLRAKNLPLTAGNVIRIAFNYFLLPLVAFSMYELLIADLAVKEMSSVVPIPFAAITLVLVILFILWIFRFIAQAKPRSKLFDDFSIVLLYGPLYNTYSDNAAAFALIPLLLNFIRGIAIGAVQLSGIVQLVILIICEIVLIITLNAFRPFSSPTSMNAYHTIFSVTRLVILILMITFIPSLAVDNVPRGWVAYVILILHGIVLLAGFFLHSLQTLVEVIARLLGAGDDQGTAARGGLVKVFGVRQLSRRLPRHSRHSMVSDAAMLATNSENKRHSTARSRSLSASSNLLLGRSAMSDRQSVALESAVGGTLSHAGSAATPYTPTGGPATPYSYLPSSGNGAGTRTSGIVNIKAAAPADPWFRPPRPRKNTAELQSPGTHSQGSMSSGDWQKITADDPDSPGFVDGRESWVAPLPAHLGNLRERSGSNPDESAHPKTDYATREVDYYYGVRGPALSHAPTRRLGTGPADPTGPVSSATGWFKGLFGGKTKEKGKGFEVVRSSRMPPRQSLDNTDIALEEQEPYQDNPAGVAVTPSKRRMLTLDDEGDDAVRGGTWRLPLGRVSPVPSNDRGINEDGEISDDEGHMHRVTMRPPILDIDTGEEFSVPTRFGSKASARPSRYDAMMGEEEIPDIPRKSSRRKGSNGSPIDFSRLTEANPLPSGTSKHLMPETAAAQRMPFVTADGSNSQHDRNLSMRTGNSSGSGLTSSSHSPGDYSDHTQSGRTLERPSSVGFVQQHRASDALRVVVPGEHVPDASTAELVADNYTNSGETPQLLHF</sequence>
<dbReference type="SMART" id="SM01320">
    <property type="entry name" value="TRP_N"/>
    <property type="match status" value="1"/>
</dbReference>
<dbReference type="InterPro" id="IPR032800">
    <property type="entry name" value="TRP_N"/>
</dbReference>
<proteinExistence type="inferred from homology"/>
<feature type="transmembrane region" description="Helical" evidence="8">
    <location>
        <begin position="203"/>
        <end position="228"/>
    </location>
</feature>
<evidence type="ECO:0000256" key="6">
    <source>
        <dbReference type="ARBA" id="ARBA00023136"/>
    </source>
</evidence>
<evidence type="ECO:0000256" key="3">
    <source>
        <dbReference type="ARBA" id="ARBA00022692"/>
    </source>
</evidence>
<feature type="transmembrane region" description="Helical" evidence="8">
    <location>
        <begin position="539"/>
        <end position="558"/>
    </location>
</feature>
<dbReference type="Proteomes" id="UP000664169">
    <property type="component" value="Unassembled WGS sequence"/>
</dbReference>
<protein>
    <recommendedName>
        <fullName evidence="10">ML-like domain-containing protein</fullName>
    </recommendedName>
</protein>
<feature type="domain" description="ML-like" evidence="10">
    <location>
        <begin position="20"/>
        <end position="202"/>
    </location>
</feature>
<comment type="subcellular location">
    <subcellularLocation>
        <location evidence="1">Membrane</location>
        <topology evidence="1">Multi-pass membrane protein</topology>
    </subcellularLocation>
</comment>
<keyword evidence="3 8" id="KW-0812">Transmembrane</keyword>
<feature type="region of interest" description="Disordered" evidence="7">
    <location>
        <begin position="834"/>
        <end position="854"/>
    </location>
</feature>
<evidence type="ECO:0000256" key="1">
    <source>
        <dbReference type="ARBA" id="ARBA00004141"/>
    </source>
</evidence>
<evidence type="ECO:0000259" key="10">
    <source>
        <dbReference type="SMART" id="SM01320"/>
    </source>
</evidence>
<gene>
    <name evidence="11" type="ORF">GOMPHAMPRED_007067</name>
</gene>
<name>A0A8H3EU82_9LECA</name>
<feature type="compositionally biased region" description="Basic and acidic residues" evidence="7">
    <location>
        <begin position="799"/>
        <end position="818"/>
    </location>
</feature>
<feature type="transmembrane region" description="Helical" evidence="8">
    <location>
        <begin position="507"/>
        <end position="527"/>
    </location>
</feature>
<evidence type="ECO:0000256" key="4">
    <source>
        <dbReference type="ARBA" id="ARBA00022729"/>
    </source>
</evidence>
<dbReference type="InterPro" id="IPR040241">
    <property type="entry name" value="TRP_Flc/Pkd2-like"/>
</dbReference>
<evidence type="ECO:0000313" key="11">
    <source>
        <dbReference type="EMBL" id="CAF9910367.1"/>
    </source>
</evidence>
<keyword evidence="12" id="KW-1185">Reference proteome</keyword>
<feature type="transmembrane region" description="Helical" evidence="8">
    <location>
        <begin position="428"/>
        <end position="448"/>
    </location>
</feature>